<dbReference type="SMART" id="SM00324">
    <property type="entry name" value="RhoGAP"/>
    <property type="match status" value="1"/>
</dbReference>
<keyword evidence="5" id="KW-1185">Reference proteome</keyword>
<dbReference type="Gene3D" id="1.10.555.10">
    <property type="entry name" value="Rho GTPase activation protein"/>
    <property type="match status" value="1"/>
</dbReference>
<evidence type="ECO:0000256" key="2">
    <source>
        <dbReference type="SAM" id="MobiDB-lite"/>
    </source>
</evidence>
<evidence type="ECO:0000313" key="4">
    <source>
        <dbReference type="EMBL" id="ELP87456.1"/>
    </source>
</evidence>
<gene>
    <name evidence="4" type="ORF">EIN_097230</name>
</gene>
<keyword evidence="1" id="KW-0343">GTPase activation</keyword>
<organism evidence="4 5">
    <name type="scientific">Entamoeba invadens IP1</name>
    <dbReference type="NCBI Taxonomy" id="370355"/>
    <lineage>
        <taxon>Eukaryota</taxon>
        <taxon>Amoebozoa</taxon>
        <taxon>Evosea</taxon>
        <taxon>Archamoebae</taxon>
        <taxon>Mastigamoebida</taxon>
        <taxon>Entamoebidae</taxon>
        <taxon>Entamoeba</taxon>
    </lineage>
</organism>
<evidence type="ECO:0000313" key="5">
    <source>
        <dbReference type="Proteomes" id="UP000014680"/>
    </source>
</evidence>
<dbReference type="InterPro" id="IPR008936">
    <property type="entry name" value="Rho_GTPase_activation_prot"/>
</dbReference>
<dbReference type="GO" id="GO:0007165">
    <property type="term" value="P:signal transduction"/>
    <property type="evidence" value="ECO:0007669"/>
    <property type="project" value="InterPro"/>
</dbReference>
<dbReference type="EMBL" id="KB206860">
    <property type="protein sequence ID" value="ELP87456.1"/>
    <property type="molecule type" value="Genomic_DNA"/>
</dbReference>
<dbReference type="GO" id="GO:0005096">
    <property type="term" value="F:GTPase activator activity"/>
    <property type="evidence" value="ECO:0007669"/>
    <property type="project" value="UniProtKB-KW"/>
</dbReference>
<dbReference type="InterPro" id="IPR000198">
    <property type="entry name" value="RhoGAP_dom"/>
</dbReference>
<dbReference type="OrthoDB" id="185175at2759"/>
<dbReference type="PANTHER" id="PTHR15228">
    <property type="entry name" value="SPERMATHECAL PHYSIOLOGY VARIANT"/>
    <property type="match status" value="1"/>
</dbReference>
<dbReference type="InterPro" id="IPR051025">
    <property type="entry name" value="RhoGAP"/>
</dbReference>
<dbReference type="CDD" id="cd00159">
    <property type="entry name" value="RhoGAP"/>
    <property type="match status" value="1"/>
</dbReference>
<evidence type="ECO:0000256" key="1">
    <source>
        <dbReference type="ARBA" id="ARBA00022468"/>
    </source>
</evidence>
<reference evidence="4 5" key="1">
    <citation type="submission" date="2012-10" db="EMBL/GenBank/DDBJ databases">
        <authorList>
            <person name="Zafar N."/>
            <person name="Inman J."/>
            <person name="Hall N."/>
            <person name="Lorenzi H."/>
            <person name="Caler E."/>
        </authorList>
    </citation>
    <scope>NUCLEOTIDE SEQUENCE [LARGE SCALE GENOMIC DNA]</scope>
    <source>
        <strain evidence="4 5">IP1</strain>
    </source>
</reference>
<accession>A0A0A1U6L6</accession>
<dbReference type="PROSITE" id="PS50238">
    <property type="entry name" value="RHOGAP"/>
    <property type="match status" value="1"/>
</dbReference>
<proteinExistence type="predicted"/>
<dbReference type="Proteomes" id="UP000014680">
    <property type="component" value="Unassembled WGS sequence"/>
</dbReference>
<dbReference type="VEuPathDB" id="AmoebaDB:EIN_097230"/>
<dbReference type="SUPFAM" id="SSF48350">
    <property type="entry name" value="GTPase activation domain, GAP"/>
    <property type="match status" value="1"/>
</dbReference>
<sequence length="360" mass="41779">MFGVSVDKLNQTYVVDDIPMFVTDAGTYVMAHIVEGIFRIPGERKLADAMVKMIEKRADFLTLVKNPNTDVHAVATILLMFIRELPEPLITFNMYSMFIDTARTFEADHETKASAIRVAIQSFHAHVSSLPPRNKKLLAFYMNMFYEFCTMSNIHKMEPNNVAVCIAPTLLRPEEETWESAMSTIKLQTLVCTFLIKYYPLIFRDTCENNGLLYPQLQTFSMKQTEEALKNLTKSMKKPETQVRRRVRKTIWEDVTNVLKEDEKVNKQRRFKLKQNGFMSQTLCLGTTEVEEEKEEVRKRPKSDSFAMTLKFIDDNQTQLPQINDEILKMHTKKTKSRDSVKKKIPTSFSIPKKKTETED</sequence>
<dbReference type="GeneID" id="14886204"/>
<dbReference type="Pfam" id="PF00620">
    <property type="entry name" value="RhoGAP"/>
    <property type="match status" value="1"/>
</dbReference>
<dbReference type="AlphaFoldDB" id="A0A0A1U6L6"/>
<dbReference type="OMA" id="IMFIDNN"/>
<name>A0A0A1U6L6_ENTIV</name>
<dbReference type="RefSeq" id="XP_004254227.1">
    <property type="nucleotide sequence ID" value="XM_004254179.1"/>
</dbReference>
<feature type="region of interest" description="Disordered" evidence="2">
    <location>
        <begin position="331"/>
        <end position="360"/>
    </location>
</feature>
<protein>
    <submittedName>
        <fullName evidence="4">Rho GTPase-activating protein, putative</fullName>
    </submittedName>
</protein>
<feature type="domain" description="Rho-GAP" evidence="3">
    <location>
        <begin position="4"/>
        <end position="203"/>
    </location>
</feature>
<evidence type="ECO:0000259" key="3">
    <source>
        <dbReference type="PROSITE" id="PS50238"/>
    </source>
</evidence>
<dbReference type="KEGG" id="eiv:EIN_097230"/>
<dbReference type="PANTHER" id="PTHR15228:SF25">
    <property type="entry name" value="F-BAR DOMAIN-CONTAINING PROTEIN"/>
    <property type="match status" value="1"/>
</dbReference>